<dbReference type="InterPro" id="IPR036390">
    <property type="entry name" value="WH_DNA-bd_sf"/>
</dbReference>
<dbReference type="RefSeq" id="WP_311701045.1">
    <property type="nucleotide sequence ID" value="NZ_JAVREY010000119.1"/>
</dbReference>
<dbReference type="Proteomes" id="UP001183809">
    <property type="component" value="Unassembled WGS sequence"/>
</dbReference>
<evidence type="ECO:0000313" key="6">
    <source>
        <dbReference type="EMBL" id="MDT0469619.1"/>
    </source>
</evidence>
<keyword evidence="2" id="KW-0805">Transcription regulation</keyword>
<feature type="region of interest" description="Disordered" evidence="5">
    <location>
        <begin position="1"/>
        <end position="30"/>
    </location>
</feature>
<evidence type="ECO:0000256" key="1">
    <source>
        <dbReference type="ARBA" id="ARBA00011046"/>
    </source>
</evidence>
<dbReference type="InterPro" id="IPR005650">
    <property type="entry name" value="BlaI_family"/>
</dbReference>
<feature type="compositionally biased region" description="Low complexity" evidence="5">
    <location>
        <begin position="66"/>
        <end position="78"/>
    </location>
</feature>
<evidence type="ECO:0000256" key="5">
    <source>
        <dbReference type="SAM" id="MobiDB-lite"/>
    </source>
</evidence>
<accession>A0ABU2U8R3</accession>
<name>A0ABU2U8R3_9ACTN</name>
<reference evidence="7" key="1">
    <citation type="submission" date="2023-07" db="EMBL/GenBank/DDBJ databases">
        <title>30 novel species of actinomycetes from the DSMZ collection.</title>
        <authorList>
            <person name="Nouioui I."/>
        </authorList>
    </citation>
    <scope>NUCLEOTIDE SEQUENCE [LARGE SCALE GENOMIC DNA]</scope>
    <source>
        <strain evidence="7">DSM 41699</strain>
    </source>
</reference>
<comment type="similarity">
    <text evidence="1">Belongs to the BlaI transcriptional regulatory family.</text>
</comment>
<dbReference type="SUPFAM" id="SSF46785">
    <property type="entry name" value="Winged helix' DNA-binding domain"/>
    <property type="match status" value="1"/>
</dbReference>
<protein>
    <submittedName>
        <fullName evidence="6">BlaI/MecI/CopY family transcriptional regulator</fullName>
    </submittedName>
</protein>
<feature type="compositionally biased region" description="Polar residues" evidence="5">
    <location>
        <begin position="214"/>
        <end position="228"/>
    </location>
</feature>
<organism evidence="6 7">
    <name type="scientific">Streptomyces gibsoniae</name>
    <dbReference type="NCBI Taxonomy" id="3075529"/>
    <lineage>
        <taxon>Bacteria</taxon>
        <taxon>Bacillati</taxon>
        <taxon>Actinomycetota</taxon>
        <taxon>Actinomycetes</taxon>
        <taxon>Kitasatosporales</taxon>
        <taxon>Streptomycetaceae</taxon>
        <taxon>Streptomyces</taxon>
    </lineage>
</organism>
<keyword evidence="4" id="KW-0804">Transcription</keyword>
<feature type="compositionally biased region" description="Low complexity" evidence="5">
    <location>
        <begin position="113"/>
        <end position="123"/>
    </location>
</feature>
<sequence length="228" mass="23530">MSDTATAGTELTSQYAAQVSSDLERNAKEQERISAEIAGLQEQLTALQHDHSVLVNVQQVLGTAPAPVQPAAAPDGAPVPAPRTNASTETGTEAGAGARAGAGVGKRTRAAKKAAGTQGAVTTSKKSVATKPAGKAAAAKAGRPTLVELVRSHLIEQSEPRSAAEVTTVLDTAHPERGIKTTVVRTTLEGLVARGRVQRSKQGSSVYYTAPHASEQTSTHVQNEQQSE</sequence>
<dbReference type="Gene3D" id="1.10.10.10">
    <property type="entry name" value="Winged helix-like DNA-binding domain superfamily/Winged helix DNA-binding domain"/>
    <property type="match status" value="1"/>
</dbReference>
<keyword evidence="3" id="KW-0238">DNA-binding</keyword>
<keyword evidence="7" id="KW-1185">Reference proteome</keyword>
<feature type="compositionally biased region" description="Polar residues" evidence="5">
    <location>
        <begin position="1"/>
        <end position="21"/>
    </location>
</feature>
<feature type="region of interest" description="Disordered" evidence="5">
    <location>
        <begin position="193"/>
        <end position="228"/>
    </location>
</feature>
<feature type="compositionally biased region" description="Low complexity" evidence="5">
    <location>
        <begin position="88"/>
        <end position="97"/>
    </location>
</feature>
<feature type="region of interest" description="Disordered" evidence="5">
    <location>
        <begin position="66"/>
        <end position="139"/>
    </location>
</feature>
<evidence type="ECO:0000256" key="4">
    <source>
        <dbReference type="ARBA" id="ARBA00023163"/>
    </source>
</evidence>
<proteinExistence type="inferred from homology"/>
<evidence type="ECO:0000256" key="3">
    <source>
        <dbReference type="ARBA" id="ARBA00023125"/>
    </source>
</evidence>
<comment type="caution">
    <text evidence="6">The sequence shown here is derived from an EMBL/GenBank/DDBJ whole genome shotgun (WGS) entry which is preliminary data.</text>
</comment>
<dbReference type="EMBL" id="JAVREY010000119">
    <property type="protein sequence ID" value="MDT0469619.1"/>
    <property type="molecule type" value="Genomic_DNA"/>
</dbReference>
<dbReference type="Pfam" id="PF03965">
    <property type="entry name" value="Penicillinase_R"/>
    <property type="match status" value="1"/>
</dbReference>
<dbReference type="InterPro" id="IPR036388">
    <property type="entry name" value="WH-like_DNA-bd_sf"/>
</dbReference>
<gene>
    <name evidence="6" type="ORF">RM764_42925</name>
</gene>
<evidence type="ECO:0000256" key="2">
    <source>
        <dbReference type="ARBA" id="ARBA00023015"/>
    </source>
</evidence>
<evidence type="ECO:0000313" key="7">
    <source>
        <dbReference type="Proteomes" id="UP001183809"/>
    </source>
</evidence>